<protein>
    <submittedName>
        <fullName evidence="1">Uncharacterized protein</fullName>
    </submittedName>
</protein>
<accession>A0A1N7PZK7</accession>
<evidence type="ECO:0000313" key="1">
    <source>
        <dbReference type="EMBL" id="SIT16073.1"/>
    </source>
</evidence>
<evidence type="ECO:0000313" key="2">
    <source>
        <dbReference type="Proteomes" id="UP000185639"/>
    </source>
</evidence>
<organism evidence="1 2">
    <name type="scientific">Thalassolituus maritimus</name>
    <dbReference type="NCBI Taxonomy" id="484498"/>
    <lineage>
        <taxon>Bacteria</taxon>
        <taxon>Pseudomonadati</taxon>
        <taxon>Pseudomonadota</taxon>
        <taxon>Gammaproteobacteria</taxon>
        <taxon>Oceanospirillales</taxon>
        <taxon>Oceanospirillaceae</taxon>
        <taxon>Thalassolituus</taxon>
    </lineage>
</organism>
<name>A0A1N7PZK7_9GAMM</name>
<proteinExistence type="predicted"/>
<dbReference type="AlphaFoldDB" id="A0A1N7PZK7"/>
<sequence length="126" mass="14183">MNTELTLVDVTGTQLSVDINQLTPMGFESIISQRELAELRDESGRFREFEMQLRASNDVQKVRPESLGVCRVHSVRRICADKSVLCLRFDASPCDIYNRLAGAGVGNINIHPVREPCEIPEILRRA</sequence>
<dbReference type="EMBL" id="FTOH01000012">
    <property type="protein sequence ID" value="SIT16073.1"/>
    <property type="molecule type" value="Genomic_DNA"/>
</dbReference>
<reference evidence="2" key="1">
    <citation type="submission" date="2017-01" db="EMBL/GenBank/DDBJ databases">
        <authorList>
            <person name="Varghese N."/>
            <person name="Submissions S."/>
        </authorList>
    </citation>
    <scope>NUCLEOTIDE SEQUENCE [LARGE SCALE GENOMIC DNA]</scope>
    <source>
        <strain evidence="2">DSM 24913</strain>
    </source>
</reference>
<dbReference type="Proteomes" id="UP000185639">
    <property type="component" value="Unassembled WGS sequence"/>
</dbReference>
<keyword evidence="2" id="KW-1185">Reference proteome</keyword>
<dbReference type="RefSeq" id="WP_076517772.1">
    <property type="nucleotide sequence ID" value="NZ_FTOH01000012.1"/>
</dbReference>
<gene>
    <name evidence="1" type="ORF">SAMN05421686_11268</name>
</gene>